<sequence length="432" mass="49027">MAFLVCLIIFSACSQKITQTTVGLGWGNNSVNTVKFRKNAITSFNGYQFTAYYNPDKFLVLAKRKQNSKNWEIHQTQYKGNTNDAHNSISIVIDGDGFLHVSWDHHNTRLRYAKSVQPMALNLGDEMPMTGLQEDKVTYPEFHSLPKGNLLFLYRSGESGRGNMVVNSYNLKSEKWTQLHSNLIDGENKRSAYWQACVDNKGTLHVSWVWRETWGVETNHDIAYARSNDGGLTWENSKGHSYELPIKLNSAEYACKIPQNSNLINQTSMTVDGVGNPYIVNYWNDAAKIPQYQIVYLENNIWRTLNTGFRTQSFSLGGGGTKRIPISRPSILVEDLKDDKLITVIFRDEERQNKVSLAQSLLNKPSWKITDLTKTSLGQWEPNYDAALWQSKKILNIFVQNVTQIDGEGLAENQSSPVEILSVSKINQLITK</sequence>
<comment type="caution">
    <text evidence="1">The sequence shown here is derived from an EMBL/GenBank/DDBJ whole genome shotgun (WGS) entry which is preliminary data.</text>
</comment>
<dbReference type="EMBL" id="JTDV01000001">
    <property type="protein sequence ID" value="KJD34826.1"/>
    <property type="molecule type" value="Genomic_DNA"/>
</dbReference>
<name>A0A0D7W6T7_9FLAO</name>
<organism evidence="1 2">
    <name type="scientific">Neotamlana nanhaiensis</name>
    <dbReference type="NCBI Taxonomy" id="1382798"/>
    <lineage>
        <taxon>Bacteria</taxon>
        <taxon>Pseudomonadati</taxon>
        <taxon>Bacteroidota</taxon>
        <taxon>Flavobacteriia</taxon>
        <taxon>Flavobacteriales</taxon>
        <taxon>Flavobacteriaceae</taxon>
        <taxon>Neotamlana</taxon>
    </lineage>
</organism>
<dbReference type="AlphaFoldDB" id="A0A0D7W6T7"/>
<dbReference type="Proteomes" id="UP000032361">
    <property type="component" value="Unassembled WGS sequence"/>
</dbReference>
<dbReference type="SUPFAM" id="SSF50939">
    <property type="entry name" value="Sialidases"/>
    <property type="match status" value="1"/>
</dbReference>
<protein>
    <submittedName>
        <fullName evidence="1">Neuraminidase</fullName>
    </submittedName>
</protein>
<keyword evidence="2" id="KW-1185">Reference proteome</keyword>
<dbReference type="Pfam" id="PF15892">
    <property type="entry name" value="BNR_4"/>
    <property type="match status" value="1"/>
</dbReference>
<gene>
    <name evidence="1" type="ORF">PK35_02745</name>
</gene>
<evidence type="ECO:0000313" key="1">
    <source>
        <dbReference type="EMBL" id="KJD34826.1"/>
    </source>
</evidence>
<evidence type="ECO:0000313" key="2">
    <source>
        <dbReference type="Proteomes" id="UP000032361"/>
    </source>
</evidence>
<dbReference type="STRING" id="1382798.PK35_02745"/>
<dbReference type="InterPro" id="IPR036278">
    <property type="entry name" value="Sialidase_sf"/>
</dbReference>
<accession>A0A0D7W6T7</accession>
<proteinExistence type="predicted"/>
<reference evidence="1 2" key="1">
    <citation type="journal article" date="2015" name="Antonie Van Leeuwenhoek">
        <title>Tamlana nanhaiensis sp. nov., isolated from surface seawater collected from the South China Sea.</title>
        <authorList>
            <person name="Liu X."/>
            <person name="Lai Q."/>
            <person name="Du Y."/>
            <person name="Li G."/>
            <person name="Sun F."/>
            <person name="Shao Z."/>
        </authorList>
    </citation>
    <scope>NUCLEOTIDE SEQUENCE [LARGE SCALE GENOMIC DNA]</scope>
    <source>
        <strain evidence="1 2">FHC16</strain>
    </source>
</reference>
<dbReference type="PATRIC" id="fig|1382798.3.peg.556"/>